<evidence type="ECO:0000313" key="2">
    <source>
        <dbReference type="EMBL" id="AKJ28560.1"/>
    </source>
</evidence>
<feature type="region of interest" description="Disordered" evidence="1">
    <location>
        <begin position="333"/>
        <end position="369"/>
    </location>
</feature>
<dbReference type="STRING" id="413882.AAW51_1869"/>
<evidence type="ECO:0000256" key="1">
    <source>
        <dbReference type="SAM" id="MobiDB-lite"/>
    </source>
</evidence>
<keyword evidence="3" id="KW-1185">Reference proteome</keyword>
<feature type="compositionally biased region" description="Basic and acidic residues" evidence="1">
    <location>
        <begin position="353"/>
        <end position="369"/>
    </location>
</feature>
<accession>A0A0G3BPR5</accession>
<dbReference type="EMBL" id="CP011371">
    <property type="protein sequence ID" value="AKJ28560.1"/>
    <property type="molecule type" value="Genomic_DNA"/>
</dbReference>
<name>A0A0G3BPR5_9BURK</name>
<organism evidence="2 3">
    <name type="scientific">Caldimonas brevitalea</name>
    <dbReference type="NCBI Taxonomy" id="413882"/>
    <lineage>
        <taxon>Bacteria</taxon>
        <taxon>Pseudomonadati</taxon>
        <taxon>Pseudomonadota</taxon>
        <taxon>Betaproteobacteria</taxon>
        <taxon>Burkholderiales</taxon>
        <taxon>Sphaerotilaceae</taxon>
        <taxon>Caldimonas</taxon>
    </lineage>
</organism>
<evidence type="ECO:0000313" key="3">
    <source>
        <dbReference type="Proteomes" id="UP000035352"/>
    </source>
</evidence>
<protein>
    <recommendedName>
        <fullName evidence="4">DUF4123 domain-containing protein</fullName>
    </recommendedName>
</protein>
<reference evidence="2 3" key="1">
    <citation type="submission" date="2015-05" db="EMBL/GenBank/DDBJ databases">
        <authorList>
            <person name="Tang B."/>
            <person name="Yu Y."/>
        </authorList>
    </citation>
    <scope>NUCLEOTIDE SEQUENCE [LARGE SCALE GENOMIC DNA]</scope>
    <source>
        <strain evidence="2 3">DSM 7029</strain>
    </source>
</reference>
<gene>
    <name evidence="2" type="ORF">AAW51_1869</name>
</gene>
<sequence length="369" mass="40407">MAGQTDMSSNDANGATLVTAGGKQAIHPHSLQELQAVLDPMAQVFVLVDPLVSEPFALEEPGTLAGLQAQREAFWQRPLTRIELPGRVALPVHHHPYLVELQGRTDPLLAETFERAQADRVRARADGLDGVGMSAQPIGGWLQCSLYGEQLAQVLLPLLQVNTEARTDAKYLRLTDRRVLALLRSVVGDARIECCFGALQAWASLDVHGHITVLRSHGAIAENQTPPRLRLSREEWLQMMQGASLHRILDMSLGALEQQAGLASRLEAAPRYSAALTHRPGAELFGPAQAALACANEAAQRWPHRFTGPQDFIVWGALSLLHRSLRSVKGVPPSVDELMRDQGTPDEPAEPLRYQHAEVSRRARDSAHD</sequence>
<dbReference type="AlphaFoldDB" id="A0A0G3BPR5"/>
<dbReference type="Proteomes" id="UP000035352">
    <property type="component" value="Chromosome"/>
</dbReference>
<evidence type="ECO:0008006" key="4">
    <source>
        <dbReference type="Google" id="ProtNLM"/>
    </source>
</evidence>
<dbReference type="KEGG" id="pbh:AAW51_1869"/>
<proteinExistence type="predicted"/>